<reference evidence="1" key="1">
    <citation type="submission" date="2017-06" db="EMBL/GenBank/DDBJ databases">
        <authorList>
            <person name="Assis F.L."/>
            <person name="Abrahao J.S."/>
            <person name="Silva L."/>
            <person name="Khalil J.B."/>
            <person name="Rodrigues R."/>
            <person name="Silva L.S."/>
            <person name="Boratto P."/>
            <person name="Andrade M."/>
            <person name="Kroon E.G."/>
            <person name="Ribeiro B."/>
            <person name="Bergier I."/>
            <person name="Seligmann H."/>
            <person name="Ghigo E."/>
            <person name="Colson P."/>
            <person name="Levasseur A."/>
            <person name="Raoult D."/>
            <person name="Scola B.L."/>
        </authorList>
    </citation>
    <scope>NUCLEOTIDE SEQUENCE</scope>
    <source>
        <strain evidence="1">Deep ocean</strain>
    </source>
</reference>
<dbReference type="GeneID" id="80517808"/>
<dbReference type="RefSeq" id="YP_010781117.1">
    <property type="nucleotide sequence ID" value="NC_075038.1"/>
</dbReference>
<dbReference type="EMBL" id="MF405918">
    <property type="protein sequence ID" value="QKU34483.1"/>
    <property type="molecule type" value="Genomic_DNA"/>
</dbReference>
<sequence length="154" mass="16596">MAAPSVSVLIAPAPVVIPRIPIRIGTGSVLSFTKVKFFGKGQLFLQNDFNCDVPEGTNIKIGKNSFCLVDTFKNNLTDLPPIPDNLIKVVLPVGTGVIMECGAPMALSGPLEVELPMNCSIKLLSQTKIQQRDFPVKLVLHANTDAELDQVIEV</sequence>
<evidence type="ECO:0000313" key="1">
    <source>
        <dbReference type="EMBL" id="QKU34483.1"/>
    </source>
</evidence>
<name>A0A6N1NRX5_9VIRU</name>
<organism evidence="1">
    <name type="scientific">Tupanvirus deep ocean</name>
    <dbReference type="NCBI Taxonomy" id="2126984"/>
    <lineage>
        <taxon>Viruses</taxon>
        <taxon>Varidnaviria</taxon>
        <taxon>Bamfordvirae</taxon>
        <taxon>Nucleocytoviricota</taxon>
        <taxon>Megaviricetes</taxon>
        <taxon>Imitervirales</taxon>
        <taxon>Mimiviridae</taxon>
        <taxon>Megamimivirinae</taxon>
        <taxon>Tupanvirus</taxon>
        <taxon>Tupanvirus altamarinense</taxon>
    </lineage>
</organism>
<reference evidence="1" key="2">
    <citation type="journal article" date="2018" name="Nat. Commun.">
        <title>Tailed giant Tupanvirus possesses the most complete translational apparatus of the known virosphere.</title>
        <authorList>
            <person name="Abrahao J."/>
            <person name="Silva L."/>
            <person name="Silva L.S."/>
            <person name="Khalil J.Y.B."/>
            <person name="Rodrigues R."/>
            <person name="Arantes T."/>
            <person name="Assis F."/>
            <person name="Boratto P."/>
            <person name="Andrade M."/>
            <person name="Kroon E.G."/>
            <person name="Ribeiro B."/>
            <person name="Bergier I."/>
            <person name="Seligmann H."/>
            <person name="Ghigo E."/>
            <person name="Colson P."/>
            <person name="Levasseur A."/>
            <person name="Kroemer G."/>
            <person name="Raoult D."/>
            <person name="La Scola B."/>
        </authorList>
    </citation>
    <scope>NUCLEOTIDE SEQUENCE [LARGE SCALE GENOMIC DNA]</scope>
    <source>
        <strain evidence="1">Deep ocean</strain>
    </source>
</reference>
<protein>
    <submittedName>
        <fullName evidence="1">Putative ORFan</fullName>
    </submittedName>
</protein>
<dbReference type="KEGG" id="vg:80517808"/>
<proteinExistence type="predicted"/>
<accession>A0A6N1NRX5</accession>